<proteinExistence type="predicted"/>
<evidence type="ECO:0000313" key="2">
    <source>
        <dbReference type="Proteomes" id="UP000478052"/>
    </source>
</evidence>
<accession>A0A6G0W711</accession>
<reference evidence="1 2" key="1">
    <citation type="submission" date="2019-08" db="EMBL/GenBank/DDBJ databases">
        <title>Whole genome of Aphis craccivora.</title>
        <authorList>
            <person name="Voronova N.V."/>
            <person name="Shulinski R.S."/>
            <person name="Bandarenka Y.V."/>
            <person name="Zhorov D.G."/>
            <person name="Warner D."/>
        </authorList>
    </citation>
    <scope>NUCLEOTIDE SEQUENCE [LARGE SCALE GENOMIC DNA]</scope>
    <source>
        <strain evidence="1">180601</strain>
        <tissue evidence="1">Whole Body</tissue>
    </source>
</reference>
<keyword evidence="2" id="KW-1185">Reference proteome</keyword>
<name>A0A6G0W711_APHCR</name>
<sequence>MCASNLFDNYYFIKNQTKYLTVFVVKSVKKTRNSSAFFNKLNHYPSGAKNPKTRLSVSILIIQTHIT</sequence>
<dbReference type="AlphaFoldDB" id="A0A6G0W711"/>
<protein>
    <submittedName>
        <fullName evidence="1">Uncharacterized protein</fullName>
    </submittedName>
</protein>
<comment type="caution">
    <text evidence="1">The sequence shown here is derived from an EMBL/GenBank/DDBJ whole genome shotgun (WGS) entry which is preliminary data.</text>
</comment>
<dbReference type="EMBL" id="VUJU01009024">
    <property type="protein sequence ID" value="KAF0722837.1"/>
    <property type="molecule type" value="Genomic_DNA"/>
</dbReference>
<dbReference type="Proteomes" id="UP000478052">
    <property type="component" value="Unassembled WGS sequence"/>
</dbReference>
<evidence type="ECO:0000313" key="1">
    <source>
        <dbReference type="EMBL" id="KAF0722837.1"/>
    </source>
</evidence>
<gene>
    <name evidence="1" type="ORF">FWK35_00027873</name>
</gene>
<organism evidence="1 2">
    <name type="scientific">Aphis craccivora</name>
    <name type="common">Cowpea aphid</name>
    <dbReference type="NCBI Taxonomy" id="307492"/>
    <lineage>
        <taxon>Eukaryota</taxon>
        <taxon>Metazoa</taxon>
        <taxon>Ecdysozoa</taxon>
        <taxon>Arthropoda</taxon>
        <taxon>Hexapoda</taxon>
        <taxon>Insecta</taxon>
        <taxon>Pterygota</taxon>
        <taxon>Neoptera</taxon>
        <taxon>Paraneoptera</taxon>
        <taxon>Hemiptera</taxon>
        <taxon>Sternorrhyncha</taxon>
        <taxon>Aphidomorpha</taxon>
        <taxon>Aphidoidea</taxon>
        <taxon>Aphididae</taxon>
        <taxon>Aphidini</taxon>
        <taxon>Aphis</taxon>
        <taxon>Aphis</taxon>
    </lineage>
</organism>